<feature type="domain" description="RCK N-terminal" evidence="1">
    <location>
        <begin position="9"/>
        <end position="87"/>
    </location>
</feature>
<protein>
    <recommendedName>
        <fullName evidence="1">RCK N-terminal domain-containing protein</fullName>
    </recommendedName>
</protein>
<gene>
    <name evidence="2" type="ORF">EEJ42_05655</name>
</gene>
<dbReference type="Pfam" id="PF02254">
    <property type="entry name" value="TrkA_N"/>
    <property type="match status" value="1"/>
</dbReference>
<dbReference type="InterPro" id="IPR036291">
    <property type="entry name" value="NAD(P)-bd_dom_sf"/>
</dbReference>
<evidence type="ECO:0000259" key="1">
    <source>
        <dbReference type="Pfam" id="PF02254"/>
    </source>
</evidence>
<dbReference type="GO" id="GO:0006813">
    <property type="term" value="P:potassium ion transport"/>
    <property type="evidence" value="ECO:0007669"/>
    <property type="project" value="InterPro"/>
</dbReference>
<dbReference type="EMBL" id="RIBZ01000078">
    <property type="protein sequence ID" value="RNG34303.1"/>
    <property type="molecule type" value="Genomic_DNA"/>
</dbReference>
<sequence length="157" mass="16684">MRSHGSFGVERDPNAHNVRIARSLGITVLTGHGGDRAILEKLHLHHARALAAVGSDDLDNIAVAIAAQGVSPGTRVVLRAGEHEAIAETRSLLPLGTIRDVTSLSAAHILARLMDIPATGVIEHQHRTFVELPADGFAPWPLAARQGCSHMDIALSR</sequence>
<name>A0A3M8X1N6_9ACTN</name>
<dbReference type="SUPFAM" id="SSF51735">
    <property type="entry name" value="NAD(P)-binding Rossmann-fold domains"/>
    <property type="match status" value="1"/>
</dbReference>
<dbReference type="Gene3D" id="3.40.50.720">
    <property type="entry name" value="NAD(P)-binding Rossmann-like Domain"/>
    <property type="match status" value="1"/>
</dbReference>
<comment type="caution">
    <text evidence="2">The sequence shown here is derived from an EMBL/GenBank/DDBJ whole genome shotgun (WGS) entry which is preliminary data.</text>
</comment>
<organism evidence="2 3">
    <name type="scientific">Streptomyces botrytidirepellens</name>
    <dbReference type="NCBI Taxonomy" id="2486417"/>
    <lineage>
        <taxon>Bacteria</taxon>
        <taxon>Bacillati</taxon>
        <taxon>Actinomycetota</taxon>
        <taxon>Actinomycetes</taxon>
        <taxon>Kitasatosporales</taxon>
        <taxon>Streptomycetaceae</taxon>
        <taxon>Streptomyces</taxon>
    </lineage>
</organism>
<dbReference type="PANTHER" id="PTHR43833:SF11">
    <property type="entry name" value="VOLTAGE-GATED POTASSIUM CHANNEL KCH"/>
    <property type="match status" value="1"/>
</dbReference>
<dbReference type="PANTHER" id="PTHR43833">
    <property type="entry name" value="POTASSIUM CHANNEL PROTEIN 2-RELATED-RELATED"/>
    <property type="match status" value="1"/>
</dbReference>
<dbReference type="InterPro" id="IPR050721">
    <property type="entry name" value="Trk_Ktr_HKT_K-transport"/>
</dbReference>
<accession>A0A3M8X1N6</accession>
<reference evidence="2 3" key="1">
    <citation type="submission" date="2018-11" db="EMBL/GenBank/DDBJ databases">
        <title>The Potential of Streptomyces as Biocontrol Agents against the Tomato grey mould, Botrytis cinerea (Gray mold) Frontiers in Microbiology.</title>
        <authorList>
            <person name="Li D."/>
        </authorList>
    </citation>
    <scope>NUCLEOTIDE SEQUENCE [LARGE SCALE GENOMIC DNA]</scope>
    <source>
        <strain evidence="2 3">NEAU-LD23</strain>
    </source>
</reference>
<proteinExistence type="predicted"/>
<dbReference type="Proteomes" id="UP000275401">
    <property type="component" value="Unassembled WGS sequence"/>
</dbReference>
<keyword evidence="3" id="KW-1185">Reference proteome</keyword>
<evidence type="ECO:0000313" key="2">
    <source>
        <dbReference type="EMBL" id="RNG34303.1"/>
    </source>
</evidence>
<evidence type="ECO:0000313" key="3">
    <source>
        <dbReference type="Proteomes" id="UP000275401"/>
    </source>
</evidence>
<dbReference type="InterPro" id="IPR003148">
    <property type="entry name" value="RCK_N"/>
</dbReference>
<dbReference type="AlphaFoldDB" id="A0A3M8X1N6"/>